<reference evidence="1" key="1">
    <citation type="submission" date="2020-05" db="EMBL/GenBank/DDBJ databases">
        <authorList>
            <person name="Chiriac C."/>
            <person name="Salcher M."/>
            <person name="Ghai R."/>
            <person name="Kavagutti S V."/>
        </authorList>
    </citation>
    <scope>NUCLEOTIDE SEQUENCE</scope>
</reference>
<name>A0A6J7T1T5_9ZZZZ</name>
<gene>
    <name evidence="1" type="ORF">UFOPK4284_00470</name>
</gene>
<evidence type="ECO:0000313" key="1">
    <source>
        <dbReference type="EMBL" id="CAB5047061.1"/>
    </source>
</evidence>
<dbReference type="EMBL" id="CAFBQE010000020">
    <property type="protein sequence ID" value="CAB5047061.1"/>
    <property type="molecule type" value="Genomic_DNA"/>
</dbReference>
<dbReference type="AlphaFoldDB" id="A0A6J7T1T5"/>
<protein>
    <submittedName>
        <fullName evidence="1">Unannotated protein</fullName>
    </submittedName>
</protein>
<accession>A0A6J7T1T5</accession>
<sequence length="568" mass="55780">MTAFTVPLNTATTLKVTASGSTFGTGDIFDFSLNGVIVQSDTSAPAAITESLTAYTFAKVGTYAGNIRYYQTATTRLAATATFDIPFTVTVGALDAFSPPLSTFLMGQTSVGSTATDVLATYGAGAVATLPVGMLSVALKNVKGTQTGGALTATSEVSITGPGFVVYNAANTYSATGCTGAALRSANNAGADVAHGYFICGDGTSGVATINIRVQDEDGLWTTLASKSVTMYGAVTTLTSTAIYTVGKAGGGTVGVNTAARTASTVIPAVIVRAVDKNGVGVGGLTIKLLSSDVTVANTDSSGACNADTPDDAVGTNAYSSGGVGYYNCALVTPSSATAGKSATLTWRVLDPADTVNGTAYLTTTTAVTIGGAIKTSTLSFDKATYGPGDAIVYSVVTKDAAGGTPYDGQSAFGATATANKSFGGTLPGTTKLIKNGSYTSSATAPTLFAPVSIGAVTMTALDGTGLAYMSATATVVDAAANASAAEAAAGSSAAADAAAEATDAANAATDAANAAAEAADAATAAAQDAADAVAALSEQFSALVASIKAQITALTALIVKIQKKMKA</sequence>
<organism evidence="1">
    <name type="scientific">freshwater metagenome</name>
    <dbReference type="NCBI Taxonomy" id="449393"/>
    <lineage>
        <taxon>unclassified sequences</taxon>
        <taxon>metagenomes</taxon>
        <taxon>ecological metagenomes</taxon>
    </lineage>
</organism>
<proteinExistence type="predicted"/>